<protein>
    <submittedName>
        <fullName evidence="1">Uncharacterized protein</fullName>
    </submittedName>
</protein>
<proteinExistence type="predicted"/>
<dbReference type="AlphaFoldDB" id="A0A3E5DVM1"/>
<dbReference type="Proteomes" id="UP000283872">
    <property type="component" value="Unassembled WGS sequence"/>
</dbReference>
<evidence type="ECO:0000313" key="1">
    <source>
        <dbReference type="EMBL" id="RGS19832.1"/>
    </source>
</evidence>
<gene>
    <name evidence="1" type="ORF">DWY11_01035</name>
</gene>
<dbReference type="EMBL" id="QRVA01000001">
    <property type="protein sequence ID" value="RGS19832.1"/>
    <property type="molecule type" value="Genomic_DNA"/>
</dbReference>
<reference evidence="1 2" key="1">
    <citation type="submission" date="2018-08" db="EMBL/GenBank/DDBJ databases">
        <title>A genome reference for cultivated species of the human gut microbiota.</title>
        <authorList>
            <person name="Zou Y."/>
            <person name="Xue W."/>
            <person name="Luo G."/>
        </authorList>
    </citation>
    <scope>NUCLEOTIDE SEQUENCE [LARGE SCALE GENOMIC DNA]</scope>
    <source>
        <strain evidence="1 2">AF24-12</strain>
    </source>
</reference>
<evidence type="ECO:0000313" key="2">
    <source>
        <dbReference type="Proteomes" id="UP000283872"/>
    </source>
</evidence>
<accession>A0A3E5DVM1</accession>
<sequence>MHYIDKLEQGILWEATNPVGQGLFLEDIKIRLGWIGVRLRKKLSPIRMETVWEILPFAEHQALFFSERYGCAYPSLCLSGGKYG</sequence>
<name>A0A3E5DVM1_9BACT</name>
<organism evidence="1 2">
    <name type="scientific">Segatella copri</name>
    <dbReference type="NCBI Taxonomy" id="165179"/>
    <lineage>
        <taxon>Bacteria</taxon>
        <taxon>Pseudomonadati</taxon>
        <taxon>Bacteroidota</taxon>
        <taxon>Bacteroidia</taxon>
        <taxon>Bacteroidales</taxon>
        <taxon>Prevotellaceae</taxon>
        <taxon>Segatella</taxon>
    </lineage>
</organism>
<comment type="caution">
    <text evidence="1">The sequence shown here is derived from an EMBL/GenBank/DDBJ whole genome shotgun (WGS) entry which is preliminary data.</text>
</comment>